<dbReference type="AlphaFoldDB" id="A0A6L8K3C8"/>
<comment type="caution">
    <text evidence="5">The sequence shown here is derived from an EMBL/GenBank/DDBJ whole genome shotgun (WGS) entry which is preliminary data.</text>
</comment>
<proteinExistence type="inferred from homology"/>
<feature type="binding site" evidence="3">
    <location>
        <position position="13"/>
    </location>
    <ligand>
        <name>a divalent metal cation</name>
        <dbReference type="ChEBI" id="CHEBI:60240"/>
    </ligand>
</feature>
<name>A0A6L8K3C8_9BURK</name>
<evidence type="ECO:0000256" key="1">
    <source>
        <dbReference type="ARBA" id="ARBA00008853"/>
    </source>
</evidence>
<dbReference type="Proteomes" id="UP000479335">
    <property type="component" value="Unassembled WGS sequence"/>
</dbReference>
<dbReference type="GO" id="GO:0005509">
    <property type="term" value="F:calcium ion binding"/>
    <property type="evidence" value="ECO:0007669"/>
    <property type="project" value="TreeGrafter"/>
</dbReference>
<dbReference type="GO" id="GO:0019853">
    <property type="term" value="P:L-ascorbic acid biosynthetic process"/>
    <property type="evidence" value="ECO:0007669"/>
    <property type="project" value="TreeGrafter"/>
</dbReference>
<sequence length="292" mass="31181">MERVNGVSCTVGESPTWSAAEGAWYWVDIPARRVWRMDGSTGAARYWDNAEMVACVAAKAGGGLIAGMETGIFSLELGAEQNASAFKLATPASGLGEGMRFNDGRCDRQGRFLAGTMFMDMGAARAVGQLYRYDAARGISAPLVSELLTQNGTAFSPDGRTMYLSDSHPQRRMVWAFDYDIADGVPGNRRVFADMTGQAGRPDGAAVDADGCYWICGNDGGYILRYTPEGKVDRRIDVPMLKPSMCAFGGKDLDTLLITSIVSGKPEDAEWGGSVVLLRPGVKGVAETPFGA</sequence>
<dbReference type="InterPro" id="IPR005511">
    <property type="entry name" value="SMP-30"/>
</dbReference>
<feature type="binding site" evidence="3">
    <location>
        <position position="120"/>
    </location>
    <ligand>
        <name>substrate</name>
    </ligand>
</feature>
<gene>
    <name evidence="5" type="ORF">GTP46_03425</name>
</gene>
<dbReference type="Gene3D" id="2.120.10.30">
    <property type="entry name" value="TolB, C-terminal domain"/>
    <property type="match status" value="1"/>
</dbReference>
<protein>
    <submittedName>
        <fullName evidence="5">SMP-30/gluconolactonase/LRE family protein</fullName>
    </submittedName>
</protein>
<dbReference type="InterPro" id="IPR013658">
    <property type="entry name" value="SGL"/>
</dbReference>
<evidence type="ECO:0000313" key="5">
    <source>
        <dbReference type="EMBL" id="MYM21700.1"/>
    </source>
</evidence>
<dbReference type="PANTHER" id="PTHR10907">
    <property type="entry name" value="REGUCALCIN"/>
    <property type="match status" value="1"/>
</dbReference>
<feature type="binding site" evidence="3">
    <location>
        <position position="151"/>
    </location>
    <ligand>
        <name>a divalent metal cation</name>
        <dbReference type="ChEBI" id="CHEBI:60240"/>
    </ligand>
</feature>
<keyword evidence="6" id="KW-1185">Reference proteome</keyword>
<dbReference type="SUPFAM" id="SSF63829">
    <property type="entry name" value="Calcium-dependent phosphotriesterase"/>
    <property type="match status" value="1"/>
</dbReference>
<dbReference type="RefSeq" id="WP_161005219.1">
    <property type="nucleotide sequence ID" value="NZ_WWCN01000002.1"/>
</dbReference>
<evidence type="ECO:0000256" key="2">
    <source>
        <dbReference type="PIRSR" id="PIRSR605511-1"/>
    </source>
</evidence>
<keyword evidence="3" id="KW-0862">Zinc</keyword>
<keyword evidence="3" id="KW-0479">Metal-binding</keyword>
<dbReference type="GO" id="GO:0004341">
    <property type="term" value="F:gluconolactonase activity"/>
    <property type="evidence" value="ECO:0007669"/>
    <property type="project" value="TreeGrafter"/>
</dbReference>
<dbReference type="Pfam" id="PF08450">
    <property type="entry name" value="SGL"/>
    <property type="match status" value="1"/>
</dbReference>
<comment type="cofactor">
    <cofactor evidence="3">
        <name>Zn(2+)</name>
        <dbReference type="ChEBI" id="CHEBI:29105"/>
    </cofactor>
    <text evidence="3">Binds 1 divalent metal cation per subunit.</text>
</comment>
<feature type="active site" description="Proton donor/acceptor" evidence="2">
    <location>
        <position position="203"/>
    </location>
</feature>
<feature type="domain" description="SMP-30/Gluconolactonase/LRE-like region" evidence="4">
    <location>
        <begin position="11"/>
        <end position="261"/>
    </location>
</feature>
<evidence type="ECO:0000259" key="4">
    <source>
        <dbReference type="Pfam" id="PF08450"/>
    </source>
</evidence>
<comment type="similarity">
    <text evidence="1">Belongs to the SMP-30/CGR1 family.</text>
</comment>
<dbReference type="EMBL" id="WWCN01000002">
    <property type="protein sequence ID" value="MYM21700.1"/>
    <property type="molecule type" value="Genomic_DNA"/>
</dbReference>
<feature type="binding site" evidence="3">
    <location>
        <position position="102"/>
    </location>
    <ligand>
        <name>substrate</name>
    </ligand>
</feature>
<reference evidence="5 6" key="1">
    <citation type="submission" date="2019-12" db="EMBL/GenBank/DDBJ databases">
        <title>Novel species isolated from a subtropical stream in China.</title>
        <authorList>
            <person name="Lu H."/>
        </authorList>
    </citation>
    <scope>NUCLEOTIDE SEQUENCE [LARGE SCALE GENOMIC DNA]</scope>
    <source>
        <strain evidence="5 6">FT135W</strain>
    </source>
</reference>
<dbReference type="PRINTS" id="PR01790">
    <property type="entry name" value="SMP30FAMILY"/>
</dbReference>
<dbReference type="InterPro" id="IPR011042">
    <property type="entry name" value="6-blade_b-propeller_TolB-like"/>
</dbReference>
<feature type="binding site" evidence="3">
    <location>
        <position position="100"/>
    </location>
    <ligand>
        <name>substrate</name>
    </ligand>
</feature>
<feature type="binding site" evidence="3">
    <location>
        <position position="203"/>
    </location>
    <ligand>
        <name>a divalent metal cation</name>
        <dbReference type="ChEBI" id="CHEBI:60240"/>
    </ligand>
</feature>
<evidence type="ECO:0000313" key="6">
    <source>
        <dbReference type="Proteomes" id="UP000479335"/>
    </source>
</evidence>
<accession>A0A6L8K3C8</accession>
<organism evidence="5 6">
    <name type="scientific">Duganella flavida</name>
    <dbReference type="NCBI Taxonomy" id="2692175"/>
    <lineage>
        <taxon>Bacteria</taxon>
        <taxon>Pseudomonadati</taxon>
        <taxon>Pseudomonadota</taxon>
        <taxon>Betaproteobacteria</taxon>
        <taxon>Burkholderiales</taxon>
        <taxon>Oxalobacteraceae</taxon>
        <taxon>Telluria group</taxon>
        <taxon>Duganella</taxon>
    </lineage>
</organism>
<dbReference type="PANTHER" id="PTHR10907:SF47">
    <property type="entry name" value="REGUCALCIN"/>
    <property type="match status" value="1"/>
</dbReference>
<evidence type="ECO:0000256" key="3">
    <source>
        <dbReference type="PIRSR" id="PIRSR605511-2"/>
    </source>
</evidence>